<evidence type="ECO:0000256" key="5">
    <source>
        <dbReference type="ARBA" id="ARBA00011427"/>
    </source>
</evidence>
<evidence type="ECO:0000256" key="7">
    <source>
        <dbReference type="ARBA" id="ARBA00018400"/>
    </source>
</evidence>
<feature type="compositionally biased region" description="Basic and acidic residues" evidence="10">
    <location>
        <begin position="48"/>
        <end position="64"/>
    </location>
</feature>
<feature type="region of interest" description="Disordered" evidence="10">
    <location>
        <begin position="1"/>
        <end position="67"/>
    </location>
</feature>
<evidence type="ECO:0000256" key="3">
    <source>
        <dbReference type="ARBA" id="ARBA00004496"/>
    </source>
</evidence>
<evidence type="ECO:0000256" key="10">
    <source>
        <dbReference type="SAM" id="MobiDB-lite"/>
    </source>
</evidence>
<keyword evidence="13" id="KW-1185">Reference proteome</keyword>
<evidence type="ECO:0000256" key="6">
    <source>
        <dbReference type="ARBA" id="ARBA00017286"/>
    </source>
</evidence>
<dbReference type="PANTHER" id="PTHR18829">
    <property type="entry name" value="PROTEIN YAE1 HOMOLOG"/>
    <property type="match status" value="1"/>
</dbReference>
<evidence type="ECO:0000256" key="4">
    <source>
        <dbReference type="ARBA" id="ARBA00007096"/>
    </source>
</evidence>
<accession>R8BHP9</accession>
<dbReference type="GO" id="GO:0005737">
    <property type="term" value="C:cytoplasm"/>
    <property type="evidence" value="ECO:0007669"/>
    <property type="project" value="UniProtKB-SubCell"/>
</dbReference>
<dbReference type="HOGENOM" id="CLU_066684_0_0_1"/>
<evidence type="ECO:0000256" key="8">
    <source>
        <dbReference type="ARBA" id="ARBA00022490"/>
    </source>
</evidence>
<evidence type="ECO:0000313" key="13">
    <source>
        <dbReference type="Proteomes" id="UP000014074"/>
    </source>
</evidence>
<feature type="domain" description="Essential protein Yae1 N-terminal" evidence="11">
    <location>
        <begin position="76"/>
        <end position="114"/>
    </location>
</feature>
<dbReference type="EMBL" id="KB933192">
    <property type="protein sequence ID" value="EON98799.1"/>
    <property type="molecule type" value="Genomic_DNA"/>
</dbReference>
<dbReference type="InterPro" id="IPR038881">
    <property type="entry name" value="Yae1-like"/>
</dbReference>
<organism evidence="12 13">
    <name type="scientific">Phaeoacremonium minimum (strain UCR-PA7)</name>
    <name type="common">Esca disease fungus</name>
    <name type="synonym">Togninia minima</name>
    <dbReference type="NCBI Taxonomy" id="1286976"/>
    <lineage>
        <taxon>Eukaryota</taxon>
        <taxon>Fungi</taxon>
        <taxon>Dikarya</taxon>
        <taxon>Ascomycota</taxon>
        <taxon>Pezizomycotina</taxon>
        <taxon>Sordariomycetes</taxon>
        <taxon>Sordariomycetidae</taxon>
        <taxon>Togniniales</taxon>
        <taxon>Togniniaceae</taxon>
        <taxon>Phaeoacremonium</taxon>
    </lineage>
</organism>
<dbReference type="KEGG" id="tmn:UCRPA7_5676"/>
<proteinExistence type="inferred from homology"/>
<keyword evidence="9" id="KW-0539">Nucleus</keyword>
<comment type="subunit">
    <text evidence="5">May form a complex with LTO1.</text>
</comment>
<evidence type="ECO:0000313" key="12">
    <source>
        <dbReference type="EMBL" id="EON98799.1"/>
    </source>
</evidence>
<evidence type="ECO:0000256" key="9">
    <source>
        <dbReference type="ARBA" id="ARBA00023242"/>
    </source>
</evidence>
<gene>
    <name evidence="12" type="ORF">UCRPA7_5676</name>
</gene>
<feature type="compositionally biased region" description="Basic and acidic residues" evidence="10">
    <location>
        <begin position="17"/>
        <end position="31"/>
    </location>
</feature>
<dbReference type="Proteomes" id="UP000014074">
    <property type="component" value="Unassembled WGS sequence"/>
</dbReference>
<dbReference type="GeneID" id="19326253"/>
<evidence type="ECO:0000256" key="1">
    <source>
        <dbReference type="ARBA" id="ARBA00003836"/>
    </source>
</evidence>
<dbReference type="OrthoDB" id="20086at2759"/>
<evidence type="ECO:0000256" key="2">
    <source>
        <dbReference type="ARBA" id="ARBA00004123"/>
    </source>
</evidence>
<sequence>MLLRRDEDLEDVFPSMDTREDTTDISIQREDPLDDVFGSGPPSPDLGDQTREDRARASDSHPSDIQRLQAEHSTAGYRDGITAAKAQSIQAGFDEGFSLGATIGLKAGQLLGILEGIAGALRDGGGERAADAEKLLASARSDLNTKAIYAEEYWAPDGTWKYDVQSRAEKEEGDILFSHVADAHPLIQKWSATVEAEVQRWGIDRDALEGVEEAPKQAGAKPVTAADAQAKPTGRDALNW</sequence>
<reference evidence="13" key="1">
    <citation type="journal article" date="2013" name="Genome Announc.">
        <title>Draft genome sequence of the ascomycete Phaeoacremonium aleophilum strain UCR-PA7, a causal agent of the esca disease complex in grapevines.</title>
        <authorList>
            <person name="Blanco-Ulate B."/>
            <person name="Rolshausen P."/>
            <person name="Cantu D."/>
        </authorList>
    </citation>
    <scope>NUCLEOTIDE SEQUENCE [LARGE SCALE GENOMIC DNA]</scope>
    <source>
        <strain evidence="13">UCR-PA7</strain>
    </source>
</reference>
<keyword evidence="8" id="KW-0963">Cytoplasm</keyword>
<comment type="subcellular location">
    <subcellularLocation>
        <location evidence="3">Cytoplasm</location>
    </subcellularLocation>
    <subcellularLocation>
        <location evidence="2">Nucleus</location>
    </subcellularLocation>
</comment>
<dbReference type="Pfam" id="PF09811">
    <property type="entry name" value="Yae1_N"/>
    <property type="match status" value="1"/>
</dbReference>
<dbReference type="InterPro" id="IPR019191">
    <property type="entry name" value="Essential_protein_Yae1_N"/>
</dbReference>
<dbReference type="AlphaFoldDB" id="R8BHP9"/>
<dbReference type="GO" id="GO:0005634">
    <property type="term" value="C:nucleus"/>
    <property type="evidence" value="ECO:0007669"/>
    <property type="project" value="UniProtKB-SubCell"/>
</dbReference>
<comment type="function">
    <text evidence="1">The complex LTO1:YAE1 may function as a target specific adapter that probably recruits apo-RPLI1 to the cytosolic iron-sulfur protein assembly (CIA) complex machinery. May be required for biogenesis of the large ribosomal subunit and initiation of translation.</text>
</comment>
<dbReference type="eggNOG" id="KOG4774">
    <property type="taxonomic scope" value="Eukaryota"/>
</dbReference>
<dbReference type="PANTHER" id="PTHR18829:SF0">
    <property type="entry name" value="PROTEIN YAE1 HOMOLOG"/>
    <property type="match status" value="1"/>
</dbReference>
<name>R8BHP9_PHAM7</name>
<feature type="region of interest" description="Disordered" evidence="10">
    <location>
        <begin position="212"/>
        <end position="240"/>
    </location>
</feature>
<protein>
    <recommendedName>
        <fullName evidence="7">Protein YAE1</fullName>
    </recommendedName>
    <alternativeName>
        <fullName evidence="6">Protein yae1</fullName>
    </alternativeName>
</protein>
<evidence type="ECO:0000259" key="11">
    <source>
        <dbReference type="Pfam" id="PF09811"/>
    </source>
</evidence>
<dbReference type="RefSeq" id="XP_007916411.1">
    <property type="nucleotide sequence ID" value="XM_007918220.1"/>
</dbReference>
<comment type="similarity">
    <text evidence="4">Belongs to the YAE1 family.</text>
</comment>